<sequence length="447" mass="51138">MDKGTVLRWLISFAMCVSLFIIPVSGQRVENHFVKPITGTWINLAYQDVRNKYTNPQHFDYTAPALWRQKIKELSEMGIEYLVFMAVANEGKAYYPSKLMPHAYAPEKESPVDVIMDMADELGMKVFMSTGWAKNQDDNLQDPAIKQRQLQMMEELAALYRNHKAFYGWYLPVEDCLCPIFAEHAVQSVNTLVEKARVLTPGKKTLISPYGIVNSAFDDPAYERQLAKLKVDIIAYQDEIGCVREQFPLLRLKRSWEKLRAIHDRLGIALWANCETFTWENETNDRASALIPSAYSRLLSQQVAASVAGVETITSFMMYGLFDKPDSPFQLGQPIWSNKAYTDYMAWKNGDKYWNYLAASFAGTLISGEIAKTDNVLWQKMLDGKLAEESSADTCWVEFAPGYHELFFDFGKIVHLKQFMFRVLNYKSQDICLPENISLSVSDDGIR</sequence>
<dbReference type="EMBL" id="JACJMO010000031">
    <property type="protein sequence ID" value="MBM6858596.1"/>
    <property type="molecule type" value="Genomic_DNA"/>
</dbReference>
<comment type="caution">
    <text evidence="2">The sequence shown here is derived from an EMBL/GenBank/DDBJ whole genome shotgun (WGS) entry which is preliminary data.</text>
</comment>
<organism evidence="2 3">
    <name type="scientific">Caecibacteroides pullorum</name>
    <dbReference type="NCBI Taxonomy" id="2725562"/>
    <lineage>
        <taxon>Bacteria</taxon>
        <taxon>Pseudomonadati</taxon>
        <taxon>Bacteroidota</taxon>
        <taxon>Bacteroidia</taxon>
        <taxon>Bacteroidales</taxon>
        <taxon>Bacteroidaceae</taxon>
        <taxon>Caecibacteroides</taxon>
    </lineage>
</organism>
<dbReference type="AlphaFoldDB" id="A0AA40ZV37"/>
<dbReference type="InterPro" id="IPR027849">
    <property type="entry name" value="DUF4434"/>
</dbReference>
<proteinExistence type="predicted"/>
<dbReference type="InterPro" id="IPR017853">
    <property type="entry name" value="GH"/>
</dbReference>
<evidence type="ECO:0000313" key="3">
    <source>
        <dbReference type="Proteomes" id="UP000698924"/>
    </source>
</evidence>
<reference evidence="2 3" key="1">
    <citation type="journal article" date="2021" name="Sci. Rep.">
        <title>The distribution of antibiotic resistance genes in chicken gut microbiota commensals.</title>
        <authorList>
            <person name="Juricova H."/>
            <person name="Matiasovicova J."/>
            <person name="Kubasova T."/>
            <person name="Cejkova D."/>
            <person name="Rychlik I."/>
        </authorList>
    </citation>
    <scope>NUCLEOTIDE SEQUENCE [LARGE SCALE GENOMIC DNA]</scope>
    <source>
        <strain evidence="2 3">An421</strain>
    </source>
</reference>
<feature type="non-terminal residue" evidence="2">
    <location>
        <position position="447"/>
    </location>
</feature>
<dbReference type="SUPFAM" id="SSF51445">
    <property type="entry name" value="(Trans)glycosidases"/>
    <property type="match status" value="1"/>
</dbReference>
<dbReference type="Gene3D" id="3.20.20.80">
    <property type="entry name" value="Glycosidases"/>
    <property type="match status" value="1"/>
</dbReference>
<keyword evidence="3" id="KW-1185">Reference proteome</keyword>
<accession>A0AA40ZV37</accession>
<dbReference type="Pfam" id="PF14488">
    <property type="entry name" value="DUF4434"/>
    <property type="match status" value="1"/>
</dbReference>
<protein>
    <submittedName>
        <fullName evidence="2">DUF4434 domain-containing protein</fullName>
    </submittedName>
</protein>
<dbReference type="Proteomes" id="UP000698924">
    <property type="component" value="Unassembled WGS sequence"/>
</dbReference>
<evidence type="ECO:0000313" key="2">
    <source>
        <dbReference type="EMBL" id="MBM6858596.1"/>
    </source>
</evidence>
<gene>
    <name evidence="2" type="ORF">H6D15_13465</name>
</gene>
<feature type="domain" description="DUF4434" evidence="1">
    <location>
        <begin position="37"/>
        <end position="327"/>
    </location>
</feature>
<evidence type="ECO:0000259" key="1">
    <source>
        <dbReference type="Pfam" id="PF14488"/>
    </source>
</evidence>
<name>A0AA40ZV37_9BACT</name>